<gene>
    <name evidence="1" type="ORF">CLV58_101210</name>
</gene>
<proteinExistence type="predicted"/>
<dbReference type="RefSeq" id="WP_106135898.1">
    <property type="nucleotide sequence ID" value="NZ_PVTE01000001.1"/>
</dbReference>
<sequence>METLQTLKTHLEAMLTITNNDLEEAKKRRYKSDADEWDRGYSFGQTDALKIERVHLKMLLGLVENEAEKAAENPNSAPQTRPGA</sequence>
<evidence type="ECO:0000313" key="1">
    <source>
        <dbReference type="EMBL" id="PRY47144.1"/>
    </source>
</evidence>
<evidence type="ECO:0000313" key="2">
    <source>
        <dbReference type="Proteomes" id="UP000238375"/>
    </source>
</evidence>
<accession>A0A2T0TN42</accession>
<keyword evidence="2" id="KW-1185">Reference proteome</keyword>
<reference evidence="1 2" key="1">
    <citation type="submission" date="2018-03" db="EMBL/GenBank/DDBJ databases">
        <title>Genomic Encyclopedia of Archaeal and Bacterial Type Strains, Phase II (KMG-II): from individual species to whole genera.</title>
        <authorList>
            <person name="Goeker M."/>
        </authorList>
    </citation>
    <scope>NUCLEOTIDE SEQUENCE [LARGE SCALE GENOMIC DNA]</scope>
    <source>
        <strain evidence="1 2">DSM 28354</strain>
    </source>
</reference>
<dbReference type="Proteomes" id="UP000238375">
    <property type="component" value="Unassembled WGS sequence"/>
</dbReference>
<dbReference type="EMBL" id="PVTE01000001">
    <property type="protein sequence ID" value="PRY47144.1"/>
    <property type="molecule type" value="Genomic_DNA"/>
</dbReference>
<comment type="caution">
    <text evidence="1">The sequence shown here is derived from an EMBL/GenBank/DDBJ whole genome shotgun (WGS) entry which is preliminary data.</text>
</comment>
<organism evidence="1 2">
    <name type="scientific">Spirosoma oryzae</name>
    <dbReference type="NCBI Taxonomy" id="1469603"/>
    <lineage>
        <taxon>Bacteria</taxon>
        <taxon>Pseudomonadati</taxon>
        <taxon>Bacteroidota</taxon>
        <taxon>Cytophagia</taxon>
        <taxon>Cytophagales</taxon>
        <taxon>Cytophagaceae</taxon>
        <taxon>Spirosoma</taxon>
    </lineage>
</organism>
<protein>
    <submittedName>
        <fullName evidence="1">Uncharacterized protein</fullName>
    </submittedName>
</protein>
<name>A0A2T0TN42_9BACT</name>
<dbReference type="AlphaFoldDB" id="A0A2T0TN42"/>